<dbReference type="SUPFAM" id="SSF56112">
    <property type="entry name" value="Protein kinase-like (PK-like)"/>
    <property type="match status" value="1"/>
</dbReference>
<dbReference type="Proteomes" id="UP001501600">
    <property type="component" value="Unassembled WGS sequence"/>
</dbReference>
<gene>
    <name evidence="2" type="ORF">GCM10025772_13840</name>
</gene>
<protein>
    <submittedName>
        <fullName evidence="2">Phosphotransferase</fullName>
    </submittedName>
</protein>
<organism evidence="2 3">
    <name type="scientific">Ferrimonas gelatinilytica</name>
    <dbReference type="NCBI Taxonomy" id="1255257"/>
    <lineage>
        <taxon>Bacteria</taxon>
        <taxon>Pseudomonadati</taxon>
        <taxon>Pseudomonadota</taxon>
        <taxon>Gammaproteobacteria</taxon>
        <taxon>Alteromonadales</taxon>
        <taxon>Ferrimonadaceae</taxon>
        <taxon>Ferrimonas</taxon>
    </lineage>
</organism>
<dbReference type="EMBL" id="BAABLF010000007">
    <property type="protein sequence ID" value="GAA5190046.1"/>
    <property type="molecule type" value="Genomic_DNA"/>
</dbReference>
<dbReference type="Pfam" id="PF01636">
    <property type="entry name" value="APH"/>
    <property type="match status" value="1"/>
</dbReference>
<evidence type="ECO:0000259" key="1">
    <source>
        <dbReference type="Pfam" id="PF01636"/>
    </source>
</evidence>
<accession>A0ABP9S1Z9</accession>
<dbReference type="Gene3D" id="3.30.200.20">
    <property type="entry name" value="Phosphorylase Kinase, domain 1"/>
    <property type="match status" value="1"/>
</dbReference>
<evidence type="ECO:0000313" key="2">
    <source>
        <dbReference type="EMBL" id="GAA5190046.1"/>
    </source>
</evidence>
<sequence length="337" mass="37995">MSEDGRQRQLTLWLRQVRGEAVSPPEAIFADASFRRYFRYHLGNRTEVAMDAPPPQEDCRPFVAITRAYQEAGLPVPSILAEDLQQGFLALEDLGDTHAYQVFSGNDPEPWYRRALALLLPIARVQHTALGPLPPYDRALLARELDIFPQWLLQTHLGLPLGPEWQAQWQALEEVLIENALGQPQVGIHRDFHSRNLMLQAGSLALIDYQGALRGPITYDAVSLLRDCYLKLPEPLLQTLLEAHFEALQAQGMLTSEVSLDQFRRWFDLMGMQRHLKAAGIFARLHHRDGKSGYLADLPRVIGYLIEVGQGYPETQPLAQLLADRVQPALLSKEGKG</sequence>
<evidence type="ECO:0000313" key="3">
    <source>
        <dbReference type="Proteomes" id="UP001501600"/>
    </source>
</evidence>
<name>A0ABP9S1Z9_9GAMM</name>
<dbReference type="RefSeq" id="WP_345316315.1">
    <property type="nucleotide sequence ID" value="NZ_BAABLF010000007.1"/>
</dbReference>
<comment type="caution">
    <text evidence="2">The sequence shown here is derived from an EMBL/GenBank/DDBJ whole genome shotgun (WGS) entry which is preliminary data.</text>
</comment>
<dbReference type="Gene3D" id="3.90.1200.10">
    <property type="match status" value="1"/>
</dbReference>
<proteinExistence type="predicted"/>
<dbReference type="InterPro" id="IPR011009">
    <property type="entry name" value="Kinase-like_dom_sf"/>
</dbReference>
<dbReference type="InterPro" id="IPR002575">
    <property type="entry name" value="Aminoglycoside_PTrfase"/>
</dbReference>
<feature type="domain" description="Aminoglycoside phosphotransferase" evidence="1">
    <location>
        <begin position="30"/>
        <end position="245"/>
    </location>
</feature>
<keyword evidence="3" id="KW-1185">Reference proteome</keyword>
<reference evidence="3" key="1">
    <citation type="journal article" date="2019" name="Int. J. Syst. Evol. Microbiol.">
        <title>The Global Catalogue of Microorganisms (GCM) 10K type strain sequencing project: providing services to taxonomists for standard genome sequencing and annotation.</title>
        <authorList>
            <consortium name="The Broad Institute Genomics Platform"/>
            <consortium name="The Broad Institute Genome Sequencing Center for Infectious Disease"/>
            <person name="Wu L."/>
            <person name="Ma J."/>
        </authorList>
    </citation>
    <scope>NUCLEOTIDE SEQUENCE [LARGE SCALE GENOMIC DNA]</scope>
    <source>
        <strain evidence="3">JCM 18720</strain>
    </source>
</reference>